<evidence type="ECO:0000313" key="3">
    <source>
        <dbReference type="EMBL" id="MES1921675.1"/>
    </source>
</evidence>
<dbReference type="InterPro" id="IPR000210">
    <property type="entry name" value="BTB/POZ_dom"/>
</dbReference>
<dbReference type="Proteomes" id="UP001439008">
    <property type="component" value="Unassembled WGS sequence"/>
</dbReference>
<dbReference type="SMART" id="SM00225">
    <property type="entry name" value="BTB"/>
    <property type="match status" value="1"/>
</dbReference>
<comment type="caution">
    <text evidence="3">The sequence shown here is derived from an EMBL/GenBank/DDBJ whole genome shotgun (WGS) entry which is preliminary data.</text>
</comment>
<dbReference type="EMBL" id="JBDODL010001621">
    <property type="protein sequence ID" value="MES1921675.1"/>
    <property type="molecule type" value="Genomic_DNA"/>
</dbReference>
<dbReference type="PROSITE" id="PS50097">
    <property type="entry name" value="BTB"/>
    <property type="match status" value="1"/>
</dbReference>
<dbReference type="SUPFAM" id="SSF54695">
    <property type="entry name" value="POZ domain"/>
    <property type="match status" value="1"/>
</dbReference>
<dbReference type="Pfam" id="PF02214">
    <property type="entry name" value="BTB_2"/>
    <property type="match status" value="1"/>
</dbReference>
<dbReference type="Gene3D" id="3.30.710.10">
    <property type="entry name" value="Potassium Channel Kv1.1, Chain A"/>
    <property type="match status" value="1"/>
</dbReference>
<dbReference type="InterPro" id="IPR011333">
    <property type="entry name" value="SKP1/BTB/POZ_sf"/>
</dbReference>
<proteinExistence type="predicted"/>
<feature type="region of interest" description="Disordered" evidence="1">
    <location>
        <begin position="1"/>
        <end position="33"/>
    </location>
</feature>
<reference evidence="3 4" key="1">
    <citation type="journal article" date="2024" name="BMC Biol.">
        <title>Comparative genomics of Ascetosporea gives new insight into the evolutionary basis for animal parasitism in Rhizaria.</title>
        <authorList>
            <person name="Hiltunen Thoren M."/>
            <person name="Onut-Brannstrom I."/>
            <person name="Alfjorden A."/>
            <person name="Peckova H."/>
            <person name="Swords F."/>
            <person name="Hooper C."/>
            <person name="Holzer A.S."/>
            <person name="Bass D."/>
            <person name="Burki F."/>
        </authorList>
    </citation>
    <scope>NUCLEOTIDE SEQUENCE [LARGE SCALE GENOMIC DNA]</scope>
    <source>
        <strain evidence="3">20-A016</strain>
    </source>
</reference>
<dbReference type="InterPro" id="IPR003131">
    <property type="entry name" value="T1-type_BTB"/>
</dbReference>
<accession>A0ABV2APS0</accession>
<gene>
    <name evidence="3" type="ORF">MHBO_003206</name>
</gene>
<organism evidence="3 4">
    <name type="scientific">Bonamia ostreae</name>
    <dbReference type="NCBI Taxonomy" id="126728"/>
    <lineage>
        <taxon>Eukaryota</taxon>
        <taxon>Sar</taxon>
        <taxon>Rhizaria</taxon>
        <taxon>Endomyxa</taxon>
        <taxon>Ascetosporea</taxon>
        <taxon>Haplosporida</taxon>
        <taxon>Bonamia</taxon>
    </lineage>
</organism>
<name>A0ABV2APS0_9EUKA</name>
<dbReference type="InterPro" id="IPR045068">
    <property type="entry name" value="BACURD1-3"/>
</dbReference>
<feature type="compositionally biased region" description="Polar residues" evidence="1">
    <location>
        <begin position="1"/>
        <end position="24"/>
    </location>
</feature>
<dbReference type="PANTHER" id="PTHR11145:SF8">
    <property type="entry name" value="RE57120P"/>
    <property type="match status" value="1"/>
</dbReference>
<evidence type="ECO:0000313" key="4">
    <source>
        <dbReference type="Proteomes" id="UP001439008"/>
    </source>
</evidence>
<evidence type="ECO:0000259" key="2">
    <source>
        <dbReference type="PROSITE" id="PS50097"/>
    </source>
</evidence>
<dbReference type="PANTHER" id="PTHR11145">
    <property type="entry name" value="BTB/POZ DOMAIN-CONTAINING ADAPTER FOR CUL3-MEDIATED RHOA DEGRADATION PROTEIN FAMILY MEMBER"/>
    <property type="match status" value="1"/>
</dbReference>
<feature type="domain" description="BTB" evidence="2">
    <location>
        <begin position="67"/>
        <end position="134"/>
    </location>
</feature>
<sequence>MENLQNNSLKRPSLPSNKIETSQSKKNKSVPDINSIKIQKSNQEISPQNSVENILSSIKKINSDSSNIVTLNVSGKIFHVHSQTLEKHPDSTLGILAVSGYFEKNKKPLFLDRDNTLFPLILSFYRNGNIRLPKNVSKKALFDEISYFKLPIKFSEILEEEEIWTKIAKTIKKNVKNEVLRSILVSLAFEKDERIRFFYNIEEKSKGKTACLDAARVECPYCKQIVYFHTSDWFCLMRSHPGTWLRSEQQWSCCSSRNILLDGCTRQKHYNCLGFNGEF</sequence>
<keyword evidence="4" id="KW-1185">Reference proteome</keyword>
<protein>
    <recommendedName>
        <fullName evidence="2">BTB domain-containing protein</fullName>
    </recommendedName>
</protein>
<evidence type="ECO:0000256" key="1">
    <source>
        <dbReference type="SAM" id="MobiDB-lite"/>
    </source>
</evidence>